<dbReference type="RefSeq" id="XP_002484438.1">
    <property type="nucleotide sequence ID" value="XM_002484393.1"/>
</dbReference>
<accession>B8MI42</accession>
<dbReference type="eggNOG" id="ENOG502R7Y4">
    <property type="taxonomic scope" value="Eukaryota"/>
</dbReference>
<dbReference type="OrthoDB" id="3886018at2759"/>
<dbReference type="VEuPathDB" id="FungiDB:TSTA_022580"/>
<sequence>MKFCLFLSALASIRAFAWNSDSSTGDDPSSISLAPNGLNYQDVESALVLPFIQHEKRDIRPKCSPRTYAATQKRHFSADTQAANVTLYRRTMTLPDGTDAAAMDRFMLAEEESDLFDAIVWDKDVNGEPEDMATSKFEQFGDKAFSLGTGFLCGYTTLAIISRKGVYTGHYWDSISFSPDQAWIDEYGSAEEAFRRTVILGLTQGVGRNRRIPEQVSLRNQAGKFEDNYIRAYLRIPDTDSDQNPEGYRPQWNAMRNLVNRFVPTLATGDR</sequence>
<evidence type="ECO:0000256" key="1">
    <source>
        <dbReference type="SAM" id="SignalP"/>
    </source>
</evidence>
<evidence type="ECO:0000313" key="2">
    <source>
        <dbReference type="EMBL" id="EED17204.1"/>
    </source>
</evidence>
<dbReference type="EMBL" id="EQ962656">
    <property type="protein sequence ID" value="EED17204.1"/>
    <property type="molecule type" value="Genomic_DNA"/>
</dbReference>
<keyword evidence="3" id="KW-1185">Reference proteome</keyword>
<proteinExistence type="predicted"/>
<organism evidence="2 3">
    <name type="scientific">Talaromyces stipitatus (strain ATCC 10500 / CBS 375.48 / QM 6759 / NRRL 1006)</name>
    <name type="common">Penicillium stipitatum</name>
    <dbReference type="NCBI Taxonomy" id="441959"/>
    <lineage>
        <taxon>Eukaryota</taxon>
        <taxon>Fungi</taxon>
        <taxon>Dikarya</taxon>
        <taxon>Ascomycota</taxon>
        <taxon>Pezizomycotina</taxon>
        <taxon>Eurotiomycetes</taxon>
        <taxon>Eurotiomycetidae</taxon>
        <taxon>Eurotiales</taxon>
        <taxon>Trichocomaceae</taxon>
        <taxon>Talaromyces</taxon>
        <taxon>Talaromyces sect. Talaromyces</taxon>
    </lineage>
</organism>
<dbReference type="InParanoid" id="B8MI42"/>
<dbReference type="STRING" id="441959.B8MI42"/>
<keyword evidence="1" id="KW-0732">Signal</keyword>
<feature type="chain" id="PRO_5012745447" evidence="1">
    <location>
        <begin position="16"/>
        <end position="271"/>
    </location>
</feature>
<evidence type="ECO:0000313" key="3">
    <source>
        <dbReference type="Proteomes" id="UP000001745"/>
    </source>
</evidence>
<feature type="signal peptide" evidence="1">
    <location>
        <begin position="1"/>
        <end position="15"/>
    </location>
</feature>
<dbReference type="Proteomes" id="UP000001745">
    <property type="component" value="Unassembled WGS sequence"/>
</dbReference>
<dbReference type="OMA" id="GVYATHW"/>
<dbReference type="GeneID" id="8107095"/>
<gene>
    <name evidence="2" type="ORF">TSTA_022580</name>
</gene>
<reference evidence="3" key="1">
    <citation type="journal article" date="2015" name="Genome Announc.">
        <title>Genome sequence of the AIDS-associated pathogen Penicillium marneffei (ATCC18224) and its near taxonomic relative Talaromyces stipitatus (ATCC10500).</title>
        <authorList>
            <person name="Nierman W.C."/>
            <person name="Fedorova-Abrams N.D."/>
            <person name="Andrianopoulos A."/>
        </authorList>
    </citation>
    <scope>NUCLEOTIDE SEQUENCE [LARGE SCALE GENOMIC DNA]</scope>
    <source>
        <strain evidence="3">ATCC 10500 / CBS 375.48 / QM 6759 / NRRL 1006</strain>
    </source>
</reference>
<dbReference type="HOGENOM" id="CLU_092875_0_0_1"/>
<dbReference type="AlphaFoldDB" id="B8MI42"/>
<protein>
    <submittedName>
        <fullName evidence="2">Uncharacterized protein</fullName>
    </submittedName>
</protein>
<name>B8MI42_TALSN</name>